<dbReference type="InterPro" id="IPR046335">
    <property type="entry name" value="LacI/GalR-like_sensor"/>
</dbReference>
<keyword evidence="1" id="KW-0805">Transcription regulation</keyword>
<dbReference type="InterPro" id="IPR000843">
    <property type="entry name" value="HTH_LacI"/>
</dbReference>
<protein>
    <submittedName>
        <fullName evidence="5">LacI family DNA-binding transcriptional regulator</fullName>
    </submittedName>
</protein>
<dbReference type="PROSITE" id="PS50932">
    <property type="entry name" value="HTH_LACI_2"/>
    <property type="match status" value="1"/>
</dbReference>
<evidence type="ECO:0000313" key="6">
    <source>
        <dbReference type="Proteomes" id="UP001176468"/>
    </source>
</evidence>
<dbReference type="Gene3D" id="3.40.50.2300">
    <property type="match status" value="2"/>
</dbReference>
<keyword evidence="2 5" id="KW-0238">DNA-binding</keyword>
<dbReference type="InterPro" id="IPR010982">
    <property type="entry name" value="Lambda_DNA-bd_dom_sf"/>
</dbReference>
<proteinExistence type="predicted"/>
<evidence type="ECO:0000313" key="5">
    <source>
        <dbReference type="EMBL" id="MDO7841822.1"/>
    </source>
</evidence>
<dbReference type="SMART" id="SM00354">
    <property type="entry name" value="HTH_LACI"/>
    <property type="match status" value="1"/>
</dbReference>
<gene>
    <name evidence="5" type="ORF">Q5H94_05750</name>
</gene>
<comment type="caution">
    <text evidence="5">The sequence shown here is derived from an EMBL/GenBank/DDBJ whole genome shotgun (WGS) entry which is preliminary data.</text>
</comment>
<reference evidence="5" key="1">
    <citation type="submission" date="2023-07" db="EMBL/GenBank/DDBJ databases">
        <authorList>
            <person name="Kim M.K."/>
        </authorList>
    </citation>
    <scope>NUCLEOTIDE SEQUENCE</scope>
    <source>
        <strain evidence="5">CA1-15</strain>
    </source>
</reference>
<dbReference type="InterPro" id="IPR028082">
    <property type="entry name" value="Peripla_BP_I"/>
</dbReference>
<name>A0ABT8ZZE1_9SPHN</name>
<dbReference type="PANTHER" id="PTHR30146">
    <property type="entry name" value="LACI-RELATED TRANSCRIPTIONAL REPRESSOR"/>
    <property type="match status" value="1"/>
</dbReference>
<dbReference type="RefSeq" id="WP_304560282.1">
    <property type="nucleotide sequence ID" value="NZ_JAUQSZ010000003.1"/>
</dbReference>
<evidence type="ECO:0000259" key="4">
    <source>
        <dbReference type="PROSITE" id="PS50932"/>
    </source>
</evidence>
<dbReference type="Pfam" id="PF13377">
    <property type="entry name" value="Peripla_BP_3"/>
    <property type="match status" value="1"/>
</dbReference>
<dbReference type="PRINTS" id="PR00036">
    <property type="entry name" value="HTHLACI"/>
</dbReference>
<dbReference type="Gene3D" id="1.10.260.40">
    <property type="entry name" value="lambda repressor-like DNA-binding domains"/>
    <property type="match status" value="1"/>
</dbReference>
<keyword evidence="3" id="KW-0804">Transcription</keyword>
<sequence length="372" mass="40577">MKSISRVSSNALLQACHTTAGSLTVFLMSDDLSKTPERGARASRPTMQDIARLANVSMPTVSRVLNDSPLVTEETRARVLDVAREQGYVVNRNAQKLRQARTGTVAVMLDFASHRHGAIGDPFIFELLAGVSEALSIRDQELLLSPPGLDDARAFEDFYRARGADGFIILGQGTRDAMLRTMAQRNVPMVVWGAVGKDAGYCAVGSDNIRGGRLAGRYFRERARRRWLFLGDIRHEELRLRYEGLCQEADPAEGITVDFLPIVSMAFTATAQTVSSYLVSGARPDAVFAFSDTAAMAAVGAFREHGLTAPRDYSLVGYNDIPPAAHFTPALTTINQKTDVAGALLVEKLMQQLDGARARSTLLPTEMVIRET</sequence>
<dbReference type="CDD" id="cd01392">
    <property type="entry name" value="HTH_LacI"/>
    <property type="match status" value="1"/>
</dbReference>
<dbReference type="EMBL" id="JAUQSZ010000003">
    <property type="protein sequence ID" value="MDO7841822.1"/>
    <property type="molecule type" value="Genomic_DNA"/>
</dbReference>
<dbReference type="PANTHER" id="PTHR30146:SF120">
    <property type="entry name" value="ALANINE RACEMASE"/>
    <property type="match status" value="1"/>
</dbReference>
<dbReference type="Proteomes" id="UP001176468">
    <property type="component" value="Unassembled WGS sequence"/>
</dbReference>
<evidence type="ECO:0000256" key="2">
    <source>
        <dbReference type="ARBA" id="ARBA00023125"/>
    </source>
</evidence>
<accession>A0ABT8ZZE1</accession>
<dbReference type="Pfam" id="PF00356">
    <property type="entry name" value="LacI"/>
    <property type="match status" value="1"/>
</dbReference>
<evidence type="ECO:0000256" key="1">
    <source>
        <dbReference type="ARBA" id="ARBA00023015"/>
    </source>
</evidence>
<dbReference type="SUPFAM" id="SSF53822">
    <property type="entry name" value="Periplasmic binding protein-like I"/>
    <property type="match status" value="1"/>
</dbReference>
<dbReference type="GO" id="GO:0003677">
    <property type="term" value="F:DNA binding"/>
    <property type="evidence" value="ECO:0007669"/>
    <property type="project" value="UniProtKB-KW"/>
</dbReference>
<dbReference type="SUPFAM" id="SSF47413">
    <property type="entry name" value="lambda repressor-like DNA-binding domains"/>
    <property type="match status" value="1"/>
</dbReference>
<feature type="domain" description="HTH lacI-type" evidence="4">
    <location>
        <begin position="45"/>
        <end position="99"/>
    </location>
</feature>
<organism evidence="5 6">
    <name type="scientific">Sphingomonas immobilis</name>
    <dbReference type="NCBI Taxonomy" id="3063997"/>
    <lineage>
        <taxon>Bacteria</taxon>
        <taxon>Pseudomonadati</taxon>
        <taxon>Pseudomonadota</taxon>
        <taxon>Alphaproteobacteria</taxon>
        <taxon>Sphingomonadales</taxon>
        <taxon>Sphingomonadaceae</taxon>
        <taxon>Sphingomonas</taxon>
    </lineage>
</organism>
<dbReference type="PROSITE" id="PS00356">
    <property type="entry name" value="HTH_LACI_1"/>
    <property type="match status" value="1"/>
</dbReference>
<evidence type="ECO:0000256" key="3">
    <source>
        <dbReference type="ARBA" id="ARBA00023163"/>
    </source>
</evidence>
<keyword evidence="6" id="KW-1185">Reference proteome</keyword>